<gene>
    <name evidence="1" type="ORF">J0X25_07850</name>
</gene>
<protein>
    <submittedName>
        <fullName evidence="1">MarR family transcriptional regulator</fullName>
    </submittedName>
</protein>
<dbReference type="EMBL" id="CP071462">
    <property type="protein sequence ID" value="QSX00861.1"/>
    <property type="molecule type" value="Genomic_DNA"/>
</dbReference>
<dbReference type="Proteomes" id="UP000663203">
    <property type="component" value="Chromosome"/>
</dbReference>
<name>A0A8A2VJI1_9EURY</name>
<evidence type="ECO:0000313" key="1">
    <source>
        <dbReference type="EMBL" id="QSX00861.1"/>
    </source>
</evidence>
<keyword evidence="2" id="KW-1185">Reference proteome</keyword>
<reference evidence="1 2" key="1">
    <citation type="submission" date="2021-03" db="EMBL/GenBank/DDBJ databases">
        <title>Haloterrigena longa sp. nov. and Haloterrigena limicola sp. nov., extremely halophilic archaea isolated from a salt lake.</title>
        <authorList>
            <person name="Henglin C."/>
        </authorList>
    </citation>
    <scope>NUCLEOTIDE SEQUENCE [LARGE SCALE GENOMIC DNA]</scope>
    <source>
        <strain evidence="1 2">KZCA68</strain>
    </source>
</reference>
<dbReference type="GeneID" id="63187209"/>
<organism evidence="1 2">
    <name type="scientific">Haloterrigena alkaliphila</name>
    <dbReference type="NCBI Taxonomy" id="2816475"/>
    <lineage>
        <taxon>Archaea</taxon>
        <taxon>Methanobacteriati</taxon>
        <taxon>Methanobacteriota</taxon>
        <taxon>Stenosarchaea group</taxon>
        <taxon>Halobacteria</taxon>
        <taxon>Halobacteriales</taxon>
        <taxon>Natrialbaceae</taxon>
        <taxon>Haloterrigena</taxon>
    </lineage>
</organism>
<sequence length="76" mass="8134">MMEQTHADAGITELPTELNSPQGKLVYLYLEATDGATVDELGAVLAMKKISILSVLNSLSSQGLIEKRDGAYVPLN</sequence>
<dbReference type="SUPFAM" id="SSF46785">
    <property type="entry name" value="Winged helix' DNA-binding domain"/>
    <property type="match status" value="1"/>
</dbReference>
<dbReference type="RefSeq" id="WP_207290578.1">
    <property type="nucleotide sequence ID" value="NZ_CP071462.1"/>
</dbReference>
<dbReference type="KEGG" id="hakz:J0X25_07850"/>
<proteinExistence type="predicted"/>
<evidence type="ECO:0000313" key="2">
    <source>
        <dbReference type="Proteomes" id="UP000663203"/>
    </source>
</evidence>
<dbReference type="InterPro" id="IPR036390">
    <property type="entry name" value="WH_DNA-bd_sf"/>
</dbReference>
<dbReference type="AlphaFoldDB" id="A0A8A2VJI1"/>
<accession>A0A8A2VJI1</accession>